<evidence type="ECO:0000256" key="4">
    <source>
        <dbReference type="SAM" id="MobiDB-lite"/>
    </source>
</evidence>
<dbReference type="Pfam" id="PF02801">
    <property type="entry name" value="Ketoacyl-synt_C"/>
    <property type="match status" value="1"/>
</dbReference>
<evidence type="ECO:0000259" key="5">
    <source>
        <dbReference type="PROSITE" id="PS52004"/>
    </source>
</evidence>
<dbReference type="Proteomes" id="UP000265354">
    <property type="component" value="Unassembled WGS sequence"/>
</dbReference>
<protein>
    <submittedName>
        <fullName evidence="6">3-oxoacyl-ACP synthase</fullName>
    </submittedName>
</protein>
<accession>A0A388SWX9</accession>
<feature type="region of interest" description="Disordered" evidence="4">
    <location>
        <begin position="1"/>
        <end position="28"/>
    </location>
</feature>
<dbReference type="CDD" id="cd00834">
    <property type="entry name" value="KAS_I_II"/>
    <property type="match status" value="1"/>
</dbReference>
<proteinExistence type="inferred from homology"/>
<dbReference type="SMART" id="SM00825">
    <property type="entry name" value="PKS_KS"/>
    <property type="match status" value="1"/>
</dbReference>
<dbReference type="Pfam" id="PF00109">
    <property type="entry name" value="ketoacyl-synt"/>
    <property type="match status" value="1"/>
</dbReference>
<feature type="compositionally biased region" description="Basic and acidic residues" evidence="4">
    <location>
        <begin position="12"/>
        <end position="28"/>
    </location>
</feature>
<dbReference type="InterPro" id="IPR014031">
    <property type="entry name" value="Ketoacyl_synth_C"/>
</dbReference>
<dbReference type="Gene3D" id="3.40.47.10">
    <property type="match status" value="1"/>
</dbReference>
<dbReference type="InterPro" id="IPR000794">
    <property type="entry name" value="Beta-ketoacyl_synthase"/>
</dbReference>
<comment type="similarity">
    <text evidence="1 3">Belongs to the thiolase-like superfamily. Beta-ketoacyl-ACP synthases family.</text>
</comment>
<dbReference type="SUPFAM" id="SSF53901">
    <property type="entry name" value="Thiolase-like"/>
    <property type="match status" value="2"/>
</dbReference>
<organism evidence="6 7">
    <name type="scientific">Streptomyces spongiicola</name>
    <dbReference type="NCBI Taxonomy" id="1690221"/>
    <lineage>
        <taxon>Bacteria</taxon>
        <taxon>Bacillati</taxon>
        <taxon>Actinomycetota</taxon>
        <taxon>Actinomycetes</taxon>
        <taxon>Kitasatosporales</taxon>
        <taxon>Streptomycetaceae</taxon>
        <taxon>Streptomyces</taxon>
    </lineage>
</organism>
<evidence type="ECO:0000256" key="3">
    <source>
        <dbReference type="RuleBase" id="RU003694"/>
    </source>
</evidence>
<comment type="caution">
    <text evidence="6">The sequence shown here is derived from an EMBL/GenBank/DDBJ whole genome shotgun (WGS) entry which is preliminary data.</text>
</comment>
<dbReference type="AlphaFoldDB" id="A0A388SWX9"/>
<evidence type="ECO:0000313" key="7">
    <source>
        <dbReference type="Proteomes" id="UP000265354"/>
    </source>
</evidence>
<dbReference type="GO" id="GO:0004315">
    <property type="term" value="F:3-oxoacyl-[acyl-carrier-protein] synthase activity"/>
    <property type="evidence" value="ECO:0007669"/>
    <property type="project" value="TreeGrafter"/>
</dbReference>
<dbReference type="InterPro" id="IPR014030">
    <property type="entry name" value="Ketoacyl_synth_N"/>
</dbReference>
<gene>
    <name evidence="6" type="ORF">SSP531S_22980</name>
</gene>
<dbReference type="PANTHER" id="PTHR11712:SF336">
    <property type="entry name" value="3-OXOACYL-[ACYL-CARRIER-PROTEIN] SYNTHASE, MITOCHONDRIAL"/>
    <property type="match status" value="1"/>
</dbReference>
<dbReference type="PANTHER" id="PTHR11712">
    <property type="entry name" value="POLYKETIDE SYNTHASE-RELATED"/>
    <property type="match status" value="1"/>
</dbReference>
<dbReference type="PROSITE" id="PS52004">
    <property type="entry name" value="KS3_2"/>
    <property type="match status" value="1"/>
</dbReference>
<evidence type="ECO:0000313" key="6">
    <source>
        <dbReference type="EMBL" id="GBQ00876.1"/>
    </source>
</evidence>
<dbReference type="InterPro" id="IPR020841">
    <property type="entry name" value="PKS_Beta-ketoAc_synthase_dom"/>
</dbReference>
<dbReference type="InterPro" id="IPR016039">
    <property type="entry name" value="Thiolase-like"/>
</dbReference>
<sequence length="449" mass="46564">MGELLMNASISTDERGHGGPRRPHPEGAGRRVVITGLGVVTSIGIGVEAFTAGLREGRSGVKPITAFDTTGFAHANGCEVTDFAPERWITRQDPEELGRASQFSAAAARMAVEDAGLTLADVRSRRSLVSVGTTDGESRDLDQLVAASVDGGPGAYDPAVARRVPAVARRVPAGRLSAGIVRELELEDVEAVTIPTACAAGNYAVGYGYDALRSGDVDIALCGGADAACRKTFTGFYRLGTIAPEVCRPFDKDREGILTGEGAGILLMESLDSALARGARIYAEVLGYGLACDALHPVAPDRDSIARTIRLAHRNAGVTPDQVDFVSAHGTGTEANDITEAGAIRQVFGEGSMPRTVSIKSMIGHSMGAASAVAAAACALAITEGFIPPTINHRETDPECGVDCVPNRAVEAELNVVQNNALAFGGNNAVLILGAYRDAERTEPVGSAA</sequence>
<name>A0A388SWX9_9ACTN</name>
<feature type="domain" description="Ketosynthase family 3 (KS3)" evidence="5">
    <location>
        <begin position="29"/>
        <end position="435"/>
    </location>
</feature>
<reference evidence="6 7" key="1">
    <citation type="submission" date="2018-07" db="EMBL/GenBank/DDBJ databases">
        <title>Whole Genome Shotgun Sequence of Streptomyces spongiicola strain 531S.</title>
        <authorList>
            <person name="Dohra H."/>
            <person name="Kodani S."/>
        </authorList>
    </citation>
    <scope>NUCLEOTIDE SEQUENCE [LARGE SCALE GENOMIC DNA]</scope>
    <source>
        <strain evidence="6 7">531S</strain>
    </source>
</reference>
<evidence type="ECO:0000256" key="2">
    <source>
        <dbReference type="ARBA" id="ARBA00022679"/>
    </source>
</evidence>
<evidence type="ECO:0000256" key="1">
    <source>
        <dbReference type="ARBA" id="ARBA00008467"/>
    </source>
</evidence>
<dbReference type="GO" id="GO:0006633">
    <property type="term" value="P:fatty acid biosynthetic process"/>
    <property type="evidence" value="ECO:0007669"/>
    <property type="project" value="TreeGrafter"/>
</dbReference>
<keyword evidence="2 3" id="KW-0808">Transferase</keyword>
<dbReference type="EMBL" id="BGZL01000005">
    <property type="protein sequence ID" value="GBQ00876.1"/>
    <property type="molecule type" value="Genomic_DNA"/>
</dbReference>